<comment type="caution">
    <text evidence="2">The sequence shown here is derived from an EMBL/GenBank/DDBJ whole genome shotgun (WGS) entry which is preliminary data.</text>
</comment>
<keyword evidence="3" id="KW-1185">Reference proteome</keyword>
<dbReference type="PANTHER" id="PTHR31751">
    <property type="entry name" value="SI:CH211-108C17.2-RELATED-RELATED"/>
    <property type="match status" value="1"/>
</dbReference>
<evidence type="ECO:0000313" key="2">
    <source>
        <dbReference type="EMBL" id="KAJ4939811.1"/>
    </source>
</evidence>
<proteinExistence type="predicted"/>
<name>A0AAD6FMH5_9TELE</name>
<organism evidence="2 3">
    <name type="scientific">Pogonophryne albipinna</name>
    <dbReference type="NCBI Taxonomy" id="1090488"/>
    <lineage>
        <taxon>Eukaryota</taxon>
        <taxon>Metazoa</taxon>
        <taxon>Chordata</taxon>
        <taxon>Craniata</taxon>
        <taxon>Vertebrata</taxon>
        <taxon>Euteleostomi</taxon>
        <taxon>Actinopterygii</taxon>
        <taxon>Neopterygii</taxon>
        <taxon>Teleostei</taxon>
        <taxon>Neoteleostei</taxon>
        <taxon>Acanthomorphata</taxon>
        <taxon>Eupercaria</taxon>
        <taxon>Perciformes</taxon>
        <taxon>Notothenioidei</taxon>
        <taxon>Pogonophryne</taxon>
    </lineage>
</organism>
<dbReference type="Proteomes" id="UP001219934">
    <property type="component" value="Unassembled WGS sequence"/>
</dbReference>
<dbReference type="PANTHER" id="PTHR31751:SF44">
    <property type="entry name" value="SI:CH211-211K8.4-RELATED"/>
    <property type="match status" value="1"/>
</dbReference>
<dbReference type="EMBL" id="JAPTMU010000008">
    <property type="protein sequence ID" value="KAJ4939811.1"/>
    <property type="molecule type" value="Genomic_DNA"/>
</dbReference>
<sequence length="398" mass="44869">MHIQQRLGRHLKPVQGDSQRSTSRQDPGTPHRSSTVGCQTDRTQTVSVGTLQRAETRSVGTQTVELKVSVATQLSSGTLKSAHVRSKGIQATVSFKNVGTKTSTNPEFTLASTPIKGPGLGPSKRPRLELEQEQGETSIEFEETLDSSYHPDDTVEESNVSLQTRSTHSDAKYIVFESCLGQLFEKCPVCKTDCDVQKRKNGTFVAFTQRCPNCSYFRQWESQPIIGSTPVGNLQLSAATYFTGASFFQLKKICRAMQLEIFQYATFRRHARHYLEPAIIHKWKTDQLKIFPQLHHHGGKVTVAGDMRADSPGHSAKFGSYTLMHLGSNTIVDFQLVQSNEVGGSYHMEKEGLKRCLDHLESNDLAVEYIVSDRHPQIQKFLRERNMEQFYDVWHFEK</sequence>
<accession>A0AAD6FMH5</accession>
<feature type="non-terminal residue" evidence="2">
    <location>
        <position position="1"/>
    </location>
</feature>
<evidence type="ECO:0000256" key="1">
    <source>
        <dbReference type="SAM" id="MobiDB-lite"/>
    </source>
</evidence>
<feature type="region of interest" description="Disordered" evidence="1">
    <location>
        <begin position="1"/>
        <end position="46"/>
    </location>
</feature>
<dbReference type="AlphaFoldDB" id="A0AAD6FMH5"/>
<protein>
    <submittedName>
        <fullName evidence="2">Uncharacterized protein</fullName>
    </submittedName>
</protein>
<reference evidence="2" key="1">
    <citation type="submission" date="2022-11" db="EMBL/GenBank/DDBJ databases">
        <title>Chromosome-level genome of Pogonophryne albipinna.</title>
        <authorList>
            <person name="Jo E."/>
        </authorList>
    </citation>
    <scope>NUCLEOTIDE SEQUENCE</scope>
    <source>
        <strain evidence="2">SGF0006</strain>
        <tissue evidence="2">Muscle</tissue>
    </source>
</reference>
<evidence type="ECO:0000313" key="3">
    <source>
        <dbReference type="Proteomes" id="UP001219934"/>
    </source>
</evidence>
<gene>
    <name evidence="2" type="ORF">JOQ06_029247</name>
</gene>
<feature type="compositionally biased region" description="Polar residues" evidence="1">
    <location>
        <begin position="16"/>
        <end position="46"/>
    </location>
</feature>